<protein>
    <submittedName>
        <fullName evidence="1">Uncharacterized protein</fullName>
    </submittedName>
</protein>
<evidence type="ECO:0000313" key="2">
    <source>
        <dbReference type="Proteomes" id="UP000501568"/>
    </source>
</evidence>
<dbReference type="Proteomes" id="UP000501568">
    <property type="component" value="Chromosome"/>
</dbReference>
<gene>
    <name evidence="1" type="ORF">G5C33_10630</name>
</gene>
<accession>A0A6G6Y5L3</accession>
<organism evidence="1 2">
    <name type="scientific">Stakelama tenebrarum</name>
    <dbReference type="NCBI Taxonomy" id="2711215"/>
    <lineage>
        <taxon>Bacteria</taxon>
        <taxon>Pseudomonadati</taxon>
        <taxon>Pseudomonadota</taxon>
        <taxon>Alphaproteobacteria</taxon>
        <taxon>Sphingomonadales</taxon>
        <taxon>Sphingomonadaceae</taxon>
        <taxon>Stakelama</taxon>
    </lineage>
</organism>
<proteinExistence type="predicted"/>
<keyword evidence="2" id="KW-1185">Reference proteome</keyword>
<evidence type="ECO:0000313" key="1">
    <source>
        <dbReference type="EMBL" id="QIG80189.1"/>
    </source>
</evidence>
<dbReference type="AlphaFoldDB" id="A0A6G6Y5L3"/>
<sequence length="87" mass="10416">MGRLKMPLSLSDIRNVTFYKRIDPQAELLCCEVEMRGRRYFFHERSQIWSRLIRQLETLPGFRRDWRALLAKARGAGRRMVAFERSA</sequence>
<dbReference type="KEGG" id="spzr:G5C33_10630"/>
<name>A0A6G6Y5L3_9SPHN</name>
<reference evidence="1 2" key="1">
    <citation type="submission" date="2020-02" db="EMBL/GenBank/DDBJ databases">
        <authorList>
            <person name="Zheng R.K."/>
            <person name="Sun C.M."/>
        </authorList>
    </citation>
    <scope>NUCLEOTIDE SEQUENCE [LARGE SCALE GENOMIC DNA]</scope>
    <source>
        <strain evidence="2">zrk23</strain>
    </source>
</reference>
<dbReference type="RefSeq" id="WP_165327193.1">
    <property type="nucleotide sequence ID" value="NZ_CP049109.1"/>
</dbReference>
<dbReference type="EMBL" id="CP049109">
    <property type="protein sequence ID" value="QIG80189.1"/>
    <property type="molecule type" value="Genomic_DNA"/>
</dbReference>